<reference evidence="3" key="1">
    <citation type="submission" date="2021-03" db="EMBL/GenBank/DDBJ databases">
        <authorList>
            <person name="Bekaert M."/>
        </authorList>
    </citation>
    <scope>NUCLEOTIDE SEQUENCE</scope>
</reference>
<keyword evidence="4" id="KW-1185">Reference proteome</keyword>
<dbReference type="OrthoDB" id="6101890at2759"/>
<feature type="compositionally biased region" description="Pro residues" evidence="2">
    <location>
        <begin position="1"/>
        <end position="11"/>
    </location>
</feature>
<dbReference type="AlphaFoldDB" id="A0A8S3T4L4"/>
<dbReference type="InterPro" id="IPR006461">
    <property type="entry name" value="PLAC_motif_containing"/>
</dbReference>
<dbReference type="PANTHER" id="PTHR15907">
    <property type="entry name" value="DUF614 FAMILY PROTEIN-RELATED"/>
    <property type="match status" value="1"/>
</dbReference>
<dbReference type="Pfam" id="PF04749">
    <property type="entry name" value="PLAC8"/>
    <property type="match status" value="1"/>
</dbReference>
<dbReference type="GO" id="GO:0008146">
    <property type="term" value="F:sulfotransferase activity"/>
    <property type="evidence" value="ECO:0007669"/>
    <property type="project" value="InterPro"/>
</dbReference>
<feature type="compositionally biased region" description="Low complexity" evidence="2">
    <location>
        <begin position="22"/>
        <end position="36"/>
    </location>
</feature>
<dbReference type="EMBL" id="CAJPWZ010001850">
    <property type="protein sequence ID" value="CAG2225455.1"/>
    <property type="molecule type" value="Genomic_DNA"/>
</dbReference>
<comment type="similarity">
    <text evidence="1">Belongs to the cornifelin family.</text>
</comment>
<organism evidence="3 4">
    <name type="scientific">Mytilus edulis</name>
    <name type="common">Blue mussel</name>
    <dbReference type="NCBI Taxonomy" id="6550"/>
    <lineage>
        <taxon>Eukaryota</taxon>
        <taxon>Metazoa</taxon>
        <taxon>Spiralia</taxon>
        <taxon>Lophotrochozoa</taxon>
        <taxon>Mollusca</taxon>
        <taxon>Bivalvia</taxon>
        <taxon>Autobranchia</taxon>
        <taxon>Pteriomorphia</taxon>
        <taxon>Mytilida</taxon>
        <taxon>Mytiloidea</taxon>
        <taxon>Mytilidae</taxon>
        <taxon>Mytilinae</taxon>
        <taxon>Mytilus</taxon>
    </lineage>
</organism>
<evidence type="ECO:0008006" key="5">
    <source>
        <dbReference type="Google" id="ProtNLM"/>
    </source>
</evidence>
<accession>A0A8S3T4L4</accession>
<dbReference type="GO" id="GO:0016020">
    <property type="term" value="C:membrane"/>
    <property type="evidence" value="ECO:0007669"/>
    <property type="project" value="InterPro"/>
</dbReference>
<gene>
    <name evidence="3" type="ORF">MEDL_38614</name>
</gene>
<proteinExistence type="inferred from homology"/>
<protein>
    <recommendedName>
        <fullName evidence="5">Carbohydrate sulfotransferase</fullName>
    </recommendedName>
</protein>
<evidence type="ECO:0000256" key="1">
    <source>
        <dbReference type="ARBA" id="ARBA00009024"/>
    </source>
</evidence>
<dbReference type="InterPro" id="IPR005331">
    <property type="entry name" value="Sulfotransferase"/>
</dbReference>
<evidence type="ECO:0000256" key="2">
    <source>
        <dbReference type="SAM" id="MobiDB-lite"/>
    </source>
</evidence>
<evidence type="ECO:0000313" key="3">
    <source>
        <dbReference type="EMBL" id="CAG2225455.1"/>
    </source>
</evidence>
<feature type="region of interest" description="Disordered" evidence="2">
    <location>
        <begin position="1"/>
        <end position="36"/>
    </location>
</feature>
<name>A0A8S3T4L4_MYTED</name>
<dbReference type="Proteomes" id="UP000683360">
    <property type="component" value="Unassembled WGS sequence"/>
</dbReference>
<evidence type="ECO:0000313" key="4">
    <source>
        <dbReference type="Proteomes" id="UP000683360"/>
    </source>
</evidence>
<comment type="caution">
    <text evidence="3">The sequence shown here is derived from an EMBL/GenBank/DDBJ whole genome shotgun (WGS) entry which is preliminary data.</text>
</comment>
<dbReference type="Pfam" id="PF03567">
    <property type="entry name" value="Sulfotransfer_2"/>
    <property type="match status" value="1"/>
</dbReference>
<sequence>MSPEVYVPPPAGQIHGQPESNYGQPMQPMGGYGGQQQSTTTVIVQQPHTQQNPLKLVDIYGTREWSTGICDCFSDIGNCLFTWCCYPCAVCQLASRTGECLCTPCCVPGTEIILRARIRTIGGIRGSVCNDCLTVNCCGPCAACQEHRELRNMGLNEIQNYLKYNWKVKDDVPMLTPHEIRILTRDRAPRTCPIVVPSYKLIFFYNQKSASTYWRYLLHYIQNISTVRKPFILQDPKKSGFTFLRDFNATEITYMMYSKNWTKATFVREPRERLLSFYLDKVVRSPFTQNLCRANISSLGELLKVIKTCKRNSHWESQVRAPIHFYKEMMIGKFGNISKFTKALLTKIGAWNSKVETWLKSGELSQRYRNHSVGSANKLHLFYNRYLENEIFQMYSWDYKVFGFKQHYIT</sequence>
<dbReference type="NCBIfam" id="TIGR01571">
    <property type="entry name" value="A_thal_Cys_rich"/>
    <property type="match status" value="1"/>
</dbReference>